<comment type="caution">
    <text evidence="1">The sequence shown here is derived from an EMBL/GenBank/DDBJ whole genome shotgun (WGS) entry which is preliminary data.</text>
</comment>
<gene>
    <name evidence="1" type="ORF">ACFOWZ_07985</name>
</gene>
<organism evidence="1 2">
    <name type="scientific">Lentzea rhizosphaerae</name>
    <dbReference type="NCBI Taxonomy" id="2041025"/>
    <lineage>
        <taxon>Bacteria</taxon>
        <taxon>Bacillati</taxon>
        <taxon>Actinomycetota</taxon>
        <taxon>Actinomycetes</taxon>
        <taxon>Pseudonocardiales</taxon>
        <taxon>Pseudonocardiaceae</taxon>
        <taxon>Lentzea</taxon>
    </lineage>
</organism>
<dbReference type="RefSeq" id="WP_382370689.1">
    <property type="nucleotide sequence ID" value="NZ_JBHRZI010000011.1"/>
</dbReference>
<proteinExistence type="predicted"/>
<dbReference type="Proteomes" id="UP001595690">
    <property type="component" value="Unassembled WGS sequence"/>
</dbReference>
<keyword evidence="2" id="KW-1185">Reference proteome</keyword>
<accession>A0ABV8BPX9</accession>
<evidence type="ECO:0000313" key="1">
    <source>
        <dbReference type="EMBL" id="MFC3891412.1"/>
    </source>
</evidence>
<evidence type="ECO:0000313" key="2">
    <source>
        <dbReference type="Proteomes" id="UP001595690"/>
    </source>
</evidence>
<sequence>MSVFDDTGPEIARNLTTEGYLELDGSDADGSPISPVCSAPSQFIVLAGRAEIDTGGRRRADPGARRRPQVLLLAGRSWLNTPTD</sequence>
<reference evidence="2" key="1">
    <citation type="journal article" date="2019" name="Int. J. Syst. Evol. Microbiol.">
        <title>The Global Catalogue of Microorganisms (GCM) 10K type strain sequencing project: providing services to taxonomists for standard genome sequencing and annotation.</title>
        <authorList>
            <consortium name="The Broad Institute Genomics Platform"/>
            <consortium name="The Broad Institute Genome Sequencing Center for Infectious Disease"/>
            <person name="Wu L."/>
            <person name="Ma J."/>
        </authorList>
    </citation>
    <scope>NUCLEOTIDE SEQUENCE [LARGE SCALE GENOMIC DNA]</scope>
    <source>
        <strain evidence="2">CGMCC 4.7405</strain>
    </source>
</reference>
<dbReference type="EMBL" id="JBHRZI010000011">
    <property type="protein sequence ID" value="MFC3891412.1"/>
    <property type="molecule type" value="Genomic_DNA"/>
</dbReference>
<name>A0ABV8BPX9_9PSEU</name>
<protein>
    <submittedName>
        <fullName evidence="1">Uncharacterized protein</fullName>
    </submittedName>
</protein>